<dbReference type="PRINTS" id="PR00455">
    <property type="entry name" value="HTHTETR"/>
</dbReference>
<evidence type="ECO:0000256" key="4">
    <source>
        <dbReference type="PROSITE-ProRule" id="PRU00335"/>
    </source>
</evidence>
<keyword evidence="1" id="KW-0805">Transcription regulation</keyword>
<dbReference type="EMBL" id="JBIRUQ010000003">
    <property type="protein sequence ID" value="MFI1462407.1"/>
    <property type="molecule type" value="Genomic_DNA"/>
</dbReference>
<feature type="domain" description="HTH tetR-type" evidence="5">
    <location>
        <begin position="4"/>
        <end position="64"/>
    </location>
</feature>
<keyword evidence="2 4" id="KW-0238">DNA-binding</keyword>
<gene>
    <name evidence="6" type="ORF">ACH4WX_16950</name>
</gene>
<dbReference type="RefSeq" id="WP_033242571.1">
    <property type="nucleotide sequence ID" value="NZ_JBIRUQ010000003.1"/>
</dbReference>
<keyword evidence="3" id="KW-0804">Transcription</keyword>
<dbReference type="Proteomes" id="UP001611263">
    <property type="component" value="Unassembled WGS sequence"/>
</dbReference>
<evidence type="ECO:0000313" key="6">
    <source>
        <dbReference type="EMBL" id="MFI1462407.1"/>
    </source>
</evidence>
<dbReference type="InterPro" id="IPR009057">
    <property type="entry name" value="Homeodomain-like_sf"/>
</dbReference>
<dbReference type="Gene3D" id="1.10.357.10">
    <property type="entry name" value="Tetracycline Repressor, domain 2"/>
    <property type="match status" value="1"/>
</dbReference>
<dbReference type="InterPro" id="IPR001647">
    <property type="entry name" value="HTH_TetR"/>
</dbReference>
<name>A0ABW7TN02_9NOCA</name>
<evidence type="ECO:0000259" key="5">
    <source>
        <dbReference type="PROSITE" id="PS50977"/>
    </source>
</evidence>
<accession>A0ABW7TN02</accession>
<evidence type="ECO:0000256" key="1">
    <source>
        <dbReference type="ARBA" id="ARBA00023015"/>
    </source>
</evidence>
<feature type="DNA-binding region" description="H-T-H motif" evidence="4">
    <location>
        <begin position="27"/>
        <end position="46"/>
    </location>
</feature>
<organism evidence="6 7">
    <name type="scientific">Nocardia carnea</name>
    <dbReference type="NCBI Taxonomy" id="37328"/>
    <lineage>
        <taxon>Bacteria</taxon>
        <taxon>Bacillati</taxon>
        <taxon>Actinomycetota</taxon>
        <taxon>Actinomycetes</taxon>
        <taxon>Mycobacteriales</taxon>
        <taxon>Nocardiaceae</taxon>
        <taxon>Nocardia</taxon>
    </lineage>
</organism>
<dbReference type="PANTHER" id="PTHR30055:SF238">
    <property type="entry name" value="MYCOFACTOCIN BIOSYNTHESIS TRANSCRIPTIONAL REGULATOR MFTR-RELATED"/>
    <property type="match status" value="1"/>
</dbReference>
<dbReference type="PROSITE" id="PS50977">
    <property type="entry name" value="HTH_TETR_2"/>
    <property type="match status" value="1"/>
</dbReference>
<keyword evidence="7" id="KW-1185">Reference proteome</keyword>
<evidence type="ECO:0000256" key="3">
    <source>
        <dbReference type="ARBA" id="ARBA00023163"/>
    </source>
</evidence>
<dbReference type="GeneID" id="93508480"/>
<sequence length="192" mass="21169">MPAEARRGQILDVAHAIIDAEGFHAATPNRIADSAGVNRSLLYQQFGDLSGLFVALIDREADRAAAQFADAISTGGGEAPESNPALRAFDSLLHAVDARPATWRLFLFPPQGAPPALYERLAQSETVVREFFVRQLLRFNPDLEDPDYTARVLHAAGRELLQLRLSDPEGATHERLRALVGRLNSELLHRIR</sequence>
<proteinExistence type="predicted"/>
<evidence type="ECO:0000256" key="2">
    <source>
        <dbReference type="ARBA" id="ARBA00023125"/>
    </source>
</evidence>
<protein>
    <submittedName>
        <fullName evidence="6">TetR/AcrR family transcriptional regulator</fullName>
    </submittedName>
</protein>
<dbReference type="PANTHER" id="PTHR30055">
    <property type="entry name" value="HTH-TYPE TRANSCRIPTIONAL REGULATOR RUTR"/>
    <property type="match status" value="1"/>
</dbReference>
<dbReference type="SUPFAM" id="SSF46689">
    <property type="entry name" value="Homeodomain-like"/>
    <property type="match status" value="1"/>
</dbReference>
<reference evidence="6 7" key="1">
    <citation type="submission" date="2024-10" db="EMBL/GenBank/DDBJ databases">
        <title>The Natural Products Discovery Center: Release of the First 8490 Sequenced Strains for Exploring Actinobacteria Biosynthetic Diversity.</title>
        <authorList>
            <person name="Kalkreuter E."/>
            <person name="Kautsar S.A."/>
            <person name="Yang D."/>
            <person name="Bader C.D."/>
            <person name="Teijaro C.N."/>
            <person name="Fluegel L."/>
            <person name="Davis C.M."/>
            <person name="Simpson J.R."/>
            <person name="Lauterbach L."/>
            <person name="Steele A.D."/>
            <person name="Gui C."/>
            <person name="Meng S."/>
            <person name="Li G."/>
            <person name="Viehrig K."/>
            <person name="Ye F."/>
            <person name="Su P."/>
            <person name="Kiefer A.F."/>
            <person name="Nichols A."/>
            <person name="Cepeda A.J."/>
            <person name="Yan W."/>
            <person name="Fan B."/>
            <person name="Jiang Y."/>
            <person name="Adhikari A."/>
            <person name="Zheng C.-J."/>
            <person name="Schuster L."/>
            <person name="Cowan T.M."/>
            <person name="Smanski M.J."/>
            <person name="Chevrette M.G."/>
            <person name="De Carvalho L.P.S."/>
            <person name="Shen B."/>
        </authorList>
    </citation>
    <scope>NUCLEOTIDE SEQUENCE [LARGE SCALE GENOMIC DNA]</scope>
    <source>
        <strain evidence="6 7">NPDC020568</strain>
    </source>
</reference>
<comment type="caution">
    <text evidence="6">The sequence shown here is derived from an EMBL/GenBank/DDBJ whole genome shotgun (WGS) entry which is preliminary data.</text>
</comment>
<dbReference type="InterPro" id="IPR050109">
    <property type="entry name" value="HTH-type_TetR-like_transc_reg"/>
</dbReference>
<evidence type="ECO:0000313" key="7">
    <source>
        <dbReference type="Proteomes" id="UP001611263"/>
    </source>
</evidence>
<dbReference type="Pfam" id="PF00440">
    <property type="entry name" value="TetR_N"/>
    <property type="match status" value="1"/>
</dbReference>